<organism evidence="2 3">
    <name type="scientific">Vitreoscilla massiliensis</name>
    <dbReference type="NCBI Taxonomy" id="1689272"/>
    <lineage>
        <taxon>Bacteria</taxon>
        <taxon>Pseudomonadati</taxon>
        <taxon>Pseudomonadota</taxon>
        <taxon>Betaproteobacteria</taxon>
        <taxon>Neisseriales</taxon>
        <taxon>Neisseriaceae</taxon>
        <taxon>Vitreoscilla</taxon>
    </lineage>
</organism>
<evidence type="ECO:0000313" key="2">
    <source>
        <dbReference type="EMBL" id="UOO87966.1"/>
    </source>
</evidence>
<proteinExistence type="predicted"/>
<dbReference type="EMBL" id="CP091511">
    <property type="protein sequence ID" value="UOO87966.1"/>
    <property type="molecule type" value="Genomic_DNA"/>
</dbReference>
<keyword evidence="1" id="KW-1133">Transmembrane helix</keyword>
<evidence type="ECO:0000313" key="3">
    <source>
        <dbReference type="Proteomes" id="UP000832011"/>
    </source>
</evidence>
<protein>
    <submittedName>
        <fullName evidence="2">Uncharacterized protein</fullName>
    </submittedName>
</protein>
<sequence length="143" mass="15773">MNKDQGRNVYKQVSKLLLLWVLLVALGLGVRVNAASSLLPCTAAHCELQTQPSMLSLSDSGFPTPAPFQALPTTTLADSTPQHDGCGCTLLLCCIGVLLLCYWWWPLLRSGRRRAYLALSEPFASYCHAPRLRPPKHLLFSHV</sequence>
<reference evidence="2 3" key="1">
    <citation type="journal article" date="2022" name="Res Sq">
        <title>Evolution of multicellular longitudinally dividing oral cavity symbionts (Neisseriaceae).</title>
        <authorList>
            <person name="Nyongesa S."/>
            <person name="Weber P."/>
            <person name="Bernet E."/>
            <person name="Pullido F."/>
            <person name="Nieckarz M."/>
            <person name="Delaby M."/>
            <person name="Nieves C."/>
            <person name="Viehboeck T."/>
            <person name="Krause N."/>
            <person name="Rivera-Millot A."/>
            <person name="Nakamura A."/>
            <person name="Vischer N."/>
            <person name="VanNieuwenhze M."/>
            <person name="Brun Y."/>
            <person name="Cava F."/>
            <person name="Bulgheresi S."/>
            <person name="Veyrier F."/>
        </authorList>
    </citation>
    <scope>NUCLEOTIDE SEQUENCE [LARGE SCALE GENOMIC DNA]</scope>
    <source>
        <strain evidence="2 3">SN4</strain>
    </source>
</reference>
<evidence type="ECO:0000256" key="1">
    <source>
        <dbReference type="SAM" id="Phobius"/>
    </source>
</evidence>
<dbReference type="Proteomes" id="UP000832011">
    <property type="component" value="Chromosome"/>
</dbReference>
<gene>
    <name evidence="2" type="ORF">LVJ82_10725</name>
</gene>
<keyword evidence="1" id="KW-0472">Membrane</keyword>
<accession>A0ABY4DXY8</accession>
<dbReference type="RefSeq" id="WP_147645408.1">
    <property type="nucleotide sequence ID" value="NZ_CABKVG010000009.1"/>
</dbReference>
<keyword evidence="3" id="KW-1185">Reference proteome</keyword>
<keyword evidence="1" id="KW-0812">Transmembrane</keyword>
<name>A0ABY4DXY8_9NEIS</name>
<feature type="transmembrane region" description="Helical" evidence="1">
    <location>
        <begin position="89"/>
        <end position="105"/>
    </location>
</feature>